<organism evidence="1 2">
    <name type="scientific">Didymella rabiei</name>
    <name type="common">Chickpea ascochyta blight fungus</name>
    <name type="synonym">Mycosphaerella rabiei</name>
    <dbReference type="NCBI Taxonomy" id="5454"/>
    <lineage>
        <taxon>Eukaryota</taxon>
        <taxon>Fungi</taxon>
        <taxon>Dikarya</taxon>
        <taxon>Ascomycota</taxon>
        <taxon>Pezizomycotina</taxon>
        <taxon>Dothideomycetes</taxon>
        <taxon>Pleosporomycetidae</taxon>
        <taxon>Pleosporales</taxon>
        <taxon>Pleosporineae</taxon>
        <taxon>Didymellaceae</taxon>
        <taxon>Ascochyta</taxon>
    </lineage>
</organism>
<name>A0A163LR73_DIDRA</name>
<dbReference type="Pfam" id="PF00646">
    <property type="entry name" value="F-box"/>
    <property type="match status" value="1"/>
</dbReference>
<dbReference type="OrthoDB" id="5279806at2759"/>
<dbReference type="PROSITE" id="PS50181">
    <property type="entry name" value="FBOX"/>
    <property type="match status" value="1"/>
</dbReference>
<gene>
    <name evidence="1" type="ORF">ST47_g808</name>
</gene>
<dbReference type="CDD" id="cd09917">
    <property type="entry name" value="F-box_SF"/>
    <property type="match status" value="1"/>
</dbReference>
<evidence type="ECO:0000313" key="1">
    <source>
        <dbReference type="EMBL" id="KZM28034.1"/>
    </source>
</evidence>
<dbReference type="EMBL" id="JYNV01000037">
    <property type="protein sequence ID" value="KZM28034.1"/>
    <property type="molecule type" value="Genomic_DNA"/>
</dbReference>
<dbReference type="SMART" id="SM00256">
    <property type="entry name" value="FBOX"/>
    <property type="match status" value="1"/>
</dbReference>
<accession>A0A163LR73</accession>
<protein>
    <submittedName>
        <fullName evidence="1">Uncharacterized protein</fullName>
    </submittedName>
</protein>
<dbReference type="AlphaFoldDB" id="A0A163LR73"/>
<evidence type="ECO:0000313" key="2">
    <source>
        <dbReference type="Proteomes" id="UP000076837"/>
    </source>
</evidence>
<dbReference type="InterPro" id="IPR001810">
    <property type="entry name" value="F-box_dom"/>
</dbReference>
<proteinExistence type="predicted"/>
<reference evidence="1 2" key="1">
    <citation type="journal article" date="2016" name="Sci. Rep.">
        <title>Draft genome sequencing and secretome analysis of fungal phytopathogen Ascochyta rabiei provides insight into the necrotrophic effector repertoire.</title>
        <authorList>
            <person name="Verma S."/>
            <person name="Gazara R.K."/>
            <person name="Nizam S."/>
            <person name="Parween S."/>
            <person name="Chattopadhyay D."/>
            <person name="Verma P.K."/>
        </authorList>
    </citation>
    <scope>NUCLEOTIDE SEQUENCE [LARGE SCALE GENOMIC DNA]</scope>
    <source>
        <strain evidence="1 2">ArDII</strain>
    </source>
</reference>
<dbReference type="Proteomes" id="UP000076837">
    <property type="component" value="Unassembled WGS sequence"/>
</dbReference>
<keyword evidence="2" id="KW-1185">Reference proteome</keyword>
<sequence length="424" mass="48407">MHDLPDDILILIFSSCNIETLFALRLTCTSFCAAIQAYIKTIAPLSAHTSFPDCDLLLTPPKDGYTLHWLRNLIPAQLASITLDKDKLRRHPYVNSGFPYGIPSESVCTEAAYWRQRLTNGWRILRSFHLISTRVYSSSDSEPIRPSAFRKVSGGVRTSRIWQVVSCPYASCTEHGMRHLFESRQRRDSHCSPAGEKEVWKDPIAEIRRKESIILRQRLAYLKLLSDQDLLDYVYLWRLLLHAFRPYGKPETIRWDSTDGWSPASISHPNWPSMIGDIAQGCSWLNWFILHIGTAPFLRQWCLSPSQADDATNNSVRDSIWEAWNTRSTHQVEIEREYIAKFEFSLRKRCLSSERLKRLEAEISRGGVSTQSVWTASLVITISTTGSRDPLQIFHGTRQASTFGWMASGESIVRPGRIGISRGC</sequence>
<comment type="caution">
    <text evidence="1">The sequence shown here is derived from an EMBL/GenBank/DDBJ whole genome shotgun (WGS) entry which is preliminary data.</text>
</comment>
<dbReference type="InterPro" id="IPR036047">
    <property type="entry name" value="F-box-like_dom_sf"/>
</dbReference>
<dbReference type="SUPFAM" id="SSF81383">
    <property type="entry name" value="F-box domain"/>
    <property type="match status" value="1"/>
</dbReference>